<accession>A0A809ZVL5</accession>
<dbReference type="EMBL" id="AP023092">
    <property type="protein sequence ID" value="BCE30324.1"/>
    <property type="molecule type" value="Genomic_DNA"/>
</dbReference>
<reference evidence="10" key="2">
    <citation type="submission" date="2020-05" db="EMBL/GenBank/DDBJ databases">
        <title>Complete genome sequence of Bradyrhizobium diazoefficiens XF10 isolated from soybean nodule.</title>
        <authorList>
            <person name="Noda R."/>
            <person name="Kakizaki K."/>
            <person name="Minamisawa K."/>
        </authorList>
    </citation>
    <scope>NUCLEOTIDE SEQUENCE</scope>
    <source>
        <strain evidence="10">XF10</strain>
    </source>
</reference>
<evidence type="ECO:0000313" key="3">
    <source>
        <dbReference type="EMBL" id="BCE30324.1"/>
    </source>
</evidence>
<dbReference type="EMBL" id="AP023097">
    <property type="protein sequence ID" value="BCE73948.1"/>
    <property type="molecule type" value="Genomic_DNA"/>
</dbReference>
<dbReference type="EMBL" id="AP023099">
    <property type="protein sequence ID" value="BCE91283.1"/>
    <property type="molecule type" value="Genomic_DNA"/>
</dbReference>
<protein>
    <submittedName>
        <fullName evidence="6">Uncharacterized protein</fullName>
    </submittedName>
</protein>
<reference evidence="2" key="1">
    <citation type="submission" date="2020-05" db="EMBL/GenBank/DDBJ databases">
        <title>Complete genome sequence of Bradyrhizobium diazoefficiens XF1 isolated from soybean nodule.</title>
        <authorList>
            <person name="Noda R."/>
            <person name="Kakizaki K."/>
            <person name="Minamisawa K."/>
        </authorList>
    </citation>
    <scope>NUCLEOTIDE SEQUENCE</scope>
    <source>
        <strain evidence="2">XF1</strain>
    </source>
</reference>
<evidence type="ECO:0000313" key="6">
    <source>
        <dbReference type="EMBL" id="BCE56646.1"/>
    </source>
</evidence>
<dbReference type="EMBL" id="AP023093">
    <property type="protein sequence ID" value="BCE39053.1"/>
    <property type="molecule type" value="Genomic_DNA"/>
</dbReference>
<gene>
    <name evidence="10" type="ORF">XF10B_40810</name>
    <name evidence="2" type="ORF">XF1B_41980</name>
    <name evidence="3" type="ORF">XF2B_40930</name>
    <name evidence="4" type="ORF">XF3B_40840</name>
    <name evidence="5" type="ORF">XF4B_41120</name>
    <name evidence="6" type="ORF">XF5B_41580</name>
    <name evidence="7" type="ORF">XF6B_41160</name>
    <name evidence="8" type="ORF">XF8B_40590</name>
    <name evidence="9" type="ORF">XF9B_64230</name>
</gene>
<reference evidence="3" key="3">
    <citation type="submission" date="2020-05" db="EMBL/GenBank/DDBJ databases">
        <title>Complete genome sequence of Bradyrhizobium diazoefficiens XF2 isolated from soybean nodule.</title>
        <authorList>
            <person name="Noda R."/>
            <person name="Kakizaki K."/>
            <person name="Minamisawa K."/>
        </authorList>
    </citation>
    <scope>NUCLEOTIDE SEQUENCE</scope>
    <source>
        <strain evidence="3">XF2</strain>
    </source>
</reference>
<evidence type="ECO:0000313" key="2">
    <source>
        <dbReference type="EMBL" id="BCE21517.1"/>
    </source>
</evidence>
<reference evidence="6" key="6">
    <citation type="submission" date="2020-05" db="EMBL/GenBank/DDBJ databases">
        <title>Complete genome sequence of Bradyrhizobium diazoefficiens XF5 isolated from soybean nodule.</title>
        <authorList>
            <person name="Noda R."/>
            <person name="Kakizaki K."/>
            <person name="Minamisawa K."/>
        </authorList>
    </citation>
    <scope>NUCLEOTIDE SEQUENCE</scope>
    <source>
        <strain evidence="6">XF5</strain>
    </source>
</reference>
<name>A0A809ZVL5_9BRAD</name>
<evidence type="ECO:0000313" key="7">
    <source>
        <dbReference type="EMBL" id="BCE65317.1"/>
    </source>
</evidence>
<proteinExistence type="predicted"/>
<evidence type="ECO:0000313" key="9">
    <source>
        <dbReference type="EMBL" id="BCE85002.1"/>
    </source>
</evidence>
<reference evidence="9" key="9">
    <citation type="submission" date="2020-05" db="EMBL/GenBank/DDBJ databases">
        <title>Complete genome sequence of Bradyrhizobium diazoefficiens XF9 isolated from soybean nodule.</title>
        <authorList>
            <person name="Noda R."/>
            <person name="Kakizaki K."/>
            <person name="Minamisawa K."/>
        </authorList>
    </citation>
    <scope>NUCLEOTIDE SEQUENCE</scope>
    <source>
        <strain evidence="9">XF9</strain>
    </source>
</reference>
<feature type="transmembrane region" description="Helical" evidence="1">
    <location>
        <begin position="140"/>
        <end position="160"/>
    </location>
</feature>
<keyword evidence="1" id="KW-0812">Transmembrane</keyword>
<dbReference type="EMBL" id="AP023094">
    <property type="protein sequence ID" value="BCE47763.1"/>
    <property type="molecule type" value="Genomic_DNA"/>
</dbReference>
<keyword evidence="1" id="KW-0472">Membrane</keyword>
<reference evidence="4" key="4">
    <citation type="submission" date="2020-05" db="EMBL/GenBank/DDBJ databases">
        <title>Complete genome sequence of Bradyrhizobium diazoefficiens XF3 isolated from soybean nodule.</title>
        <authorList>
            <person name="Noda R."/>
            <person name="Kakizaki K."/>
            <person name="Minamisawa K."/>
        </authorList>
    </citation>
    <scope>NUCLEOTIDE SEQUENCE</scope>
    <source>
        <strain evidence="4">XF3</strain>
    </source>
</reference>
<dbReference type="EMBL" id="AP023096">
    <property type="protein sequence ID" value="BCE65317.1"/>
    <property type="molecule type" value="Genomic_DNA"/>
</dbReference>
<evidence type="ECO:0000313" key="4">
    <source>
        <dbReference type="EMBL" id="BCE39053.1"/>
    </source>
</evidence>
<organism evidence="6">
    <name type="scientific">Bradyrhizobium diazoefficiens</name>
    <dbReference type="NCBI Taxonomy" id="1355477"/>
    <lineage>
        <taxon>Bacteria</taxon>
        <taxon>Pseudomonadati</taxon>
        <taxon>Pseudomonadota</taxon>
        <taxon>Alphaproteobacteria</taxon>
        <taxon>Hyphomicrobiales</taxon>
        <taxon>Nitrobacteraceae</taxon>
        <taxon>Bradyrhizobium</taxon>
    </lineage>
</organism>
<evidence type="ECO:0000313" key="10">
    <source>
        <dbReference type="EMBL" id="BCE91283.1"/>
    </source>
</evidence>
<dbReference type="EMBL" id="AP023091">
    <property type="protein sequence ID" value="BCE21517.1"/>
    <property type="molecule type" value="Genomic_DNA"/>
</dbReference>
<dbReference type="EMBL" id="AP023095">
    <property type="protein sequence ID" value="BCE56646.1"/>
    <property type="molecule type" value="Genomic_DNA"/>
</dbReference>
<reference evidence="8" key="8">
    <citation type="submission" date="2020-05" db="EMBL/GenBank/DDBJ databases">
        <title>Complete genome sequence of Bradyrhizobium diazoefficiens XF8 isolated from soybean nodule.</title>
        <authorList>
            <person name="Noda R."/>
            <person name="Kakizaki K."/>
            <person name="Minamisawa K."/>
        </authorList>
    </citation>
    <scope>NUCLEOTIDE SEQUENCE</scope>
    <source>
        <strain evidence="8">XF8</strain>
    </source>
</reference>
<sequence length="161" mass="17500">MNYDTRTQAEGPEADLVKAADMLIARRADTRARADFATWKMMAKLNGSSALPPEAQEFLASYKNLLAQMSEGEATEATIGAIYRAYYAEMGGAGTPPDVRTRPPETAADNVTAFRRPAPKPKRSAAFGATTLGGTQKRPLPVALIFACLVVVYVGIRLYWR</sequence>
<evidence type="ECO:0000313" key="5">
    <source>
        <dbReference type="EMBL" id="BCE47763.1"/>
    </source>
</evidence>
<reference evidence="5" key="5">
    <citation type="submission" date="2020-05" db="EMBL/GenBank/DDBJ databases">
        <title>Complete genome sequence of Bradyrhizobium diazoefficiens XF4 isolated from soybean nodule.</title>
        <authorList>
            <person name="Noda R."/>
            <person name="Kakizaki K."/>
            <person name="Minamisawa K."/>
        </authorList>
    </citation>
    <scope>NUCLEOTIDE SEQUENCE</scope>
    <source>
        <strain evidence="5">XF4</strain>
    </source>
</reference>
<evidence type="ECO:0000313" key="8">
    <source>
        <dbReference type="EMBL" id="BCE73948.1"/>
    </source>
</evidence>
<dbReference type="AlphaFoldDB" id="A0A809ZVL5"/>
<dbReference type="EMBL" id="AP023098">
    <property type="protein sequence ID" value="BCE85002.1"/>
    <property type="molecule type" value="Genomic_DNA"/>
</dbReference>
<reference evidence="7" key="7">
    <citation type="submission" date="2020-05" db="EMBL/GenBank/DDBJ databases">
        <title>Complete genome sequence of Bradyrhizobium diazoefficiens XF6 isolated from soybean nodule.</title>
        <authorList>
            <person name="Noda R."/>
            <person name="Kakizaki K."/>
            <person name="Minamisawa K."/>
        </authorList>
    </citation>
    <scope>NUCLEOTIDE SEQUENCE</scope>
    <source>
        <strain evidence="7">XF6</strain>
    </source>
</reference>
<keyword evidence="1" id="KW-1133">Transmembrane helix</keyword>
<evidence type="ECO:0000256" key="1">
    <source>
        <dbReference type="SAM" id="Phobius"/>
    </source>
</evidence>